<dbReference type="Pfam" id="PF00501">
    <property type="entry name" value="AMP-binding"/>
    <property type="match status" value="1"/>
</dbReference>
<evidence type="ECO:0000313" key="5">
    <source>
        <dbReference type="EMBL" id="RIQ22550.1"/>
    </source>
</evidence>
<dbReference type="OrthoDB" id="9803968at2"/>
<gene>
    <name evidence="5" type="ORF">DY240_13655</name>
</gene>
<keyword evidence="6" id="KW-1185">Reference proteome</keyword>
<dbReference type="FunFam" id="3.30.300.30:FF:000008">
    <property type="entry name" value="2,3-dihydroxybenzoate-AMP ligase"/>
    <property type="match status" value="1"/>
</dbReference>
<dbReference type="InterPro" id="IPR050237">
    <property type="entry name" value="ATP-dep_AMP-bd_enzyme"/>
</dbReference>
<evidence type="ECO:0000259" key="4">
    <source>
        <dbReference type="Pfam" id="PF13193"/>
    </source>
</evidence>
<dbReference type="GO" id="GO:0016877">
    <property type="term" value="F:ligase activity, forming carbon-sulfur bonds"/>
    <property type="evidence" value="ECO:0007669"/>
    <property type="project" value="UniProtKB-ARBA"/>
</dbReference>
<dbReference type="AlphaFoldDB" id="A0A418KQE5"/>
<evidence type="ECO:0000313" key="6">
    <source>
        <dbReference type="Proteomes" id="UP000284057"/>
    </source>
</evidence>
<accession>A0A418KQE5</accession>
<reference evidence="5 6" key="1">
    <citation type="submission" date="2018-09" db="EMBL/GenBank/DDBJ databases">
        <title>Isolation, diversity and antifungal activity of actinobacteria from wheat.</title>
        <authorList>
            <person name="Han C."/>
        </authorList>
    </citation>
    <scope>NUCLEOTIDE SEQUENCE [LARGE SCALE GENOMIC DNA]</scope>
    <source>
        <strain evidence="5 6">NEAU-YY265</strain>
    </source>
</reference>
<comment type="similarity">
    <text evidence="1">Belongs to the ATP-dependent AMP-binding enzyme family.</text>
</comment>
<sequence>MTSTMMDVPLQVRRLLEHGATIHGGSRVVTATGTGAGTHETTFADIARGAARLAGALASLGVQPGDRVATFMWNNHRHVEAYFAVPAMGAVLHPLNIRLFPEQIAFTANHAADRVVIVDNSLLPGFAKLLPSLKSVRHVIVAGAADRGVLEGSGVGVHDYETLLAAQPVTYDWPDVDERAAAAMCYTSGTTGHPKGVVYSHRSIYLHALAEALPDVFDLSARDLMLTVVPQFHVLAWGLPYAAFATGTSLAMPDRFLTPEPLAAFIEAARPNKGAGVPTVWVGLLQHVEAHPDADISSLTDLVVGGSAMSEALMRGLDARGITGLHAWGMTEMSPLGTFSRPPAGAKEEDVDGYRLTQGRFAAPVEARLVGPDGDVLDWDGESVGELEVRGPWITGSYYGGGASGGDPGENTTADDEERFDEGWLRTGDVGTITPDGYLRLTDRARDVIKSGGEWISSVELEGHLAAHPAVVEAAVVGVPDEKWGERPLATVVVKEGEQVDVAELRDFLATKVAKWQLPERWAVVPEIPKTSVGKFDKKIIRAAFAHDDLNVTTLG</sequence>
<dbReference type="Proteomes" id="UP000284057">
    <property type="component" value="Unassembled WGS sequence"/>
</dbReference>
<proteinExistence type="inferred from homology"/>
<dbReference type="NCBIfam" id="NF004837">
    <property type="entry name" value="PRK06187.1"/>
    <property type="match status" value="1"/>
</dbReference>
<comment type="caution">
    <text evidence="5">The sequence shown here is derived from an EMBL/GenBank/DDBJ whole genome shotgun (WGS) entry which is preliminary data.</text>
</comment>
<dbReference type="SUPFAM" id="SSF56801">
    <property type="entry name" value="Acetyl-CoA synthetase-like"/>
    <property type="match status" value="1"/>
</dbReference>
<evidence type="ECO:0000259" key="3">
    <source>
        <dbReference type="Pfam" id="PF00501"/>
    </source>
</evidence>
<dbReference type="PROSITE" id="PS00455">
    <property type="entry name" value="AMP_BINDING"/>
    <property type="match status" value="1"/>
</dbReference>
<dbReference type="Gene3D" id="3.30.300.30">
    <property type="match status" value="1"/>
</dbReference>
<name>A0A418KQE5_9ACTN</name>
<protein>
    <submittedName>
        <fullName evidence="5">Long-chain-fatty-acid--CoA ligase</fullName>
    </submittedName>
</protein>
<dbReference type="CDD" id="cd12119">
    <property type="entry name" value="ttLC_FACS_AlkK_like"/>
    <property type="match status" value="1"/>
</dbReference>
<dbReference type="InterPro" id="IPR020845">
    <property type="entry name" value="AMP-binding_CS"/>
</dbReference>
<dbReference type="EMBL" id="QUAL01000134">
    <property type="protein sequence ID" value="RIQ22550.1"/>
    <property type="molecule type" value="Genomic_DNA"/>
</dbReference>
<dbReference type="InterPro" id="IPR042099">
    <property type="entry name" value="ANL_N_sf"/>
</dbReference>
<dbReference type="RefSeq" id="WP_119660424.1">
    <property type="nucleotide sequence ID" value="NZ_QUAL01000134.1"/>
</dbReference>
<dbReference type="Gene3D" id="3.40.50.12780">
    <property type="entry name" value="N-terminal domain of ligase-like"/>
    <property type="match status" value="1"/>
</dbReference>
<dbReference type="PANTHER" id="PTHR43767">
    <property type="entry name" value="LONG-CHAIN-FATTY-ACID--COA LIGASE"/>
    <property type="match status" value="1"/>
</dbReference>
<dbReference type="InterPro" id="IPR045851">
    <property type="entry name" value="AMP-bd_C_sf"/>
</dbReference>
<dbReference type="InterPro" id="IPR000873">
    <property type="entry name" value="AMP-dep_synth/lig_dom"/>
</dbReference>
<keyword evidence="2 5" id="KW-0436">Ligase</keyword>
<dbReference type="InterPro" id="IPR025110">
    <property type="entry name" value="AMP-bd_C"/>
</dbReference>
<dbReference type="PANTHER" id="PTHR43767:SF11">
    <property type="entry name" value="MEDIUM-CHAIN-FATTY-ACID--COA LIGASE"/>
    <property type="match status" value="1"/>
</dbReference>
<feature type="domain" description="AMP-binding enzyme C-terminal" evidence="4">
    <location>
        <begin position="460"/>
        <end position="535"/>
    </location>
</feature>
<organism evidence="5 6">
    <name type="scientific">Jiangella rhizosphaerae</name>
    <dbReference type="NCBI Taxonomy" id="2293569"/>
    <lineage>
        <taxon>Bacteria</taxon>
        <taxon>Bacillati</taxon>
        <taxon>Actinomycetota</taxon>
        <taxon>Actinomycetes</taxon>
        <taxon>Jiangellales</taxon>
        <taxon>Jiangellaceae</taxon>
        <taxon>Jiangella</taxon>
    </lineage>
</organism>
<dbReference type="Pfam" id="PF13193">
    <property type="entry name" value="AMP-binding_C"/>
    <property type="match status" value="1"/>
</dbReference>
<evidence type="ECO:0000256" key="2">
    <source>
        <dbReference type="ARBA" id="ARBA00022598"/>
    </source>
</evidence>
<evidence type="ECO:0000256" key="1">
    <source>
        <dbReference type="ARBA" id="ARBA00006432"/>
    </source>
</evidence>
<feature type="domain" description="AMP-dependent synthetase/ligase" evidence="3">
    <location>
        <begin position="31"/>
        <end position="399"/>
    </location>
</feature>